<name>A0A087G1V7_ARAAL</name>
<keyword evidence="2" id="KW-1185">Reference proteome</keyword>
<dbReference type="Proteomes" id="UP000029120">
    <property type="component" value="Unassembled WGS sequence"/>
</dbReference>
<evidence type="ECO:0000313" key="2">
    <source>
        <dbReference type="Proteomes" id="UP000029120"/>
    </source>
</evidence>
<dbReference type="AlphaFoldDB" id="A0A087G1V7"/>
<feature type="non-terminal residue" evidence="1">
    <location>
        <position position="44"/>
    </location>
</feature>
<dbReference type="EMBL" id="KL974540">
    <property type="protein sequence ID" value="KFK23859.1"/>
    <property type="molecule type" value="Genomic_DNA"/>
</dbReference>
<accession>A0A087G1V7</accession>
<evidence type="ECO:0000313" key="1">
    <source>
        <dbReference type="EMBL" id="KFK23859.1"/>
    </source>
</evidence>
<dbReference type="Gramene" id="KFK23859">
    <property type="protein sequence ID" value="KFK23859"/>
    <property type="gene ID" value="AALP_AAs56376U000100"/>
</dbReference>
<protein>
    <submittedName>
        <fullName evidence="1">Uncharacterized protein</fullName>
    </submittedName>
</protein>
<sequence length="44" mass="4925">MDDVEQERKFGLFEYSVEVLTEVCSDSSKISSCRIPDGVQLPTS</sequence>
<reference evidence="2" key="1">
    <citation type="journal article" date="2015" name="Nat. Plants">
        <title>Genome expansion of Arabis alpina linked with retrotransposition and reduced symmetric DNA methylation.</title>
        <authorList>
            <person name="Willing E.M."/>
            <person name="Rawat V."/>
            <person name="Mandakova T."/>
            <person name="Maumus F."/>
            <person name="James G.V."/>
            <person name="Nordstroem K.J."/>
            <person name="Becker C."/>
            <person name="Warthmann N."/>
            <person name="Chica C."/>
            <person name="Szarzynska B."/>
            <person name="Zytnicki M."/>
            <person name="Albani M.C."/>
            <person name="Kiefer C."/>
            <person name="Bergonzi S."/>
            <person name="Castaings L."/>
            <person name="Mateos J.L."/>
            <person name="Berns M.C."/>
            <person name="Bujdoso N."/>
            <person name="Piofczyk T."/>
            <person name="de Lorenzo L."/>
            <person name="Barrero-Sicilia C."/>
            <person name="Mateos I."/>
            <person name="Piednoel M."/>
            <person name="Hagmann J."/>
            <person name="Chen-Min-Tao R."/>
            <person name="Iglesias-Fernandez R."/>
            <person name="Schuster S.C."/>
            <person name="Alonso-Blanco C."/>
            <person name="Roudier F."/>
            <person name="Carbonero P."/>
            <person name="Paz-Ares J."/>
            <person name="Davis S.J."/>
            <person name="Pecinka A."/>
            <person name="Quesneville H."/>
            <person name="Colot V."/>
            <person name="Lysak M.A."/>
            <person name="Weigel D."/>
            <person name="Coupland G."/>
            <person name="Schneeberger K."/>
        </authorList>
    </citation>
    <scope>NUCLEOTIDE SEQUENCE [LARGE SCALE GENOMIC DNA]</scope>
    <source>
        <strain evidence="2">cv. Pajares</strain>
    </source>
</reference>
<organism evidence="1 2">
    <name type="scientific">Arabis alpina</name>
    <name type="common">Alpine rock-cress</name>
    <dbReference type="NCBI Taxonomy" id="50452"/>
    <lineage>
        <taxon>Eukaryota</taxon>
        <taxon>Viridiplantae</taxon>
        <taxon>Streptophyta</taxon>
        <taxon>Embryophyta</taxon>
        <taxon>Tracheophyta</taxon>
        <taxon>Spermatophyta</taxon>
        <taxon>Magnoliopsida</taxon>
        <taxon>eudicotyledons</taxon>
        <taxon>Gunneridae</taxon>
        <taxon>Pentapetalae</taxon>
        <taxon>rosids</taxon>
        <taxon>malvids</taxon>
        <taxon>Brassicales</taxon>
        <taxon>Brassicaceae</taxon>
        <taxon>Arabideae</taxon>
        <taxon>Arabis</taxon>
    </lineage>
</organism>
<gene>
    <name evidence="1" type="ORF">AALP_AAs56376U000100</name>
</gene>
<dbReference type="eggNOG" id="KOG0892">
    <property type="taxonomic scope" value="Eukaryota"/>
</dbReference>
<proteinExistence type="predicted"/>